<sequence length="636" mass="72982">MPNENGVLLNDVNLLKSLFFDLMMNETDTKSIHHLYRELINIIKQATCANIVRLYLYDKWKDCYFLEEATTPIDKQSQSYSLSNEYLNKLKKKNTVNSIVLPTDCLTGMKNIETSYIILLKKRGTPQEEFGFIYLDFSPGGSYFKRNDFLEKIGVEAAKLVDVWMRYFAAINEESRYKQLYRVTAKFHSSMDMDEVLAEVIQTLQEVYPTFDYVLLLSHDTTTEQGLPIRDLQYGFDSANSAAAQAYLTGTIQFEDSLTDRKSVLYAPMKGRQGIYGVLQVTAPNTLVFPKKEVGFIELLANTAGSALENAQLYQQSRNLISDLQLINKTTHRLNMNLRLTDTINFMTEQIRTLFDAEEIGFLFFRENDQYKVLTGSSDYFFTDDAKKLLNYINDRVKQEKDAIFIGDLSVDENIMEKVFRSLMVVPMIQSDLLVGAVYVLNKEAYHFSFDKFKLLQSLIHHTTLAFTNSMLREKLEKMVITDHLTKLYNRKYLDEKIQQAMNTDAQGVFLLLDIDNFKSINDTYGHKVGDDVIVQVANIIKRNIRSQDIAARWGGEELAVYLPRADLQTGIMVAERLVRKVEMDTNPKTTISCGAAVWNQDNKASANKLFNRADEALYKAKQTGKNKVIIDQIEI</sequence>
<dbReference type="CDD" id="cd01949">
    <property type="entry name" value="GGDEF"/>
    <property type="match status" value="1"/>
</dbReference>
<dbReference type="PANTHER" id="PTHR45138:SF9">
    <property type="entry name" value="DIGUANYLATE CYCLASE DGCM-RELATED"/>
    <property type="match status" value="1"/>
</dbReference>
<dbReference type="PROSITE" id="PS50887">
    <property type="entry name" value="GGDEF"/>
    <property type="match status" value="1"/>
</dbReference>
<evidence type="ECO:0000313" key="2">
    <source>
        <dbReference type="EMBL" id="NSL51312.1"/>
    </source>
</evidence>
<dbReference type="SUPFAM" id="SSF55781">
    <property type="entry name" value="GAF domain-like"/>
    <property type="match status" value="2"/>
</dbReference>
<protein>
    <submittedName>
        <fullName evidence="2">Sensor domain-containing diguanylate cyclase</fullName>
    </submittedName>
</protein>
<dbReference type="Gene3D" id="3.30.70.270">
    <property type="match status" value="1"/>
</dbReference>
<dbReference type="Gene3D" id="3.30.450.40">
    <property type="match status" value="2"/>
</dbReference>
<dbReference type="AlphaFoldDB" id="A0A8J8GDD2"/>
<dbReference type="InterPro" id="IPR050469">
    <property type="entry name" value="Diguanylate_Cyclase"/>
</dbReference>
<dbReference type="InterPro" id="IPR000160">
    <property type="entry name" value="GGDEF_dom"/>
</dbReference>
<dbReference type="GO" id="GO:0005886">
    <property type="term" value="C:plasma membrane"/>
    <property type="evidence" value="ECO:0007669"/>
    <property type="project" value="TreeGrafter"/>
</dbReference>
<dbReference type="GO" id="GO:0052621">
    <property type="term" value="F:diguanylate cyclase activity"/>
    <property type="evidence" value="ECO:0007669"/>
    <property type="project" value="TreeGrafter"/>
</dbReference>
<dbReference type="Pfam" id="PF00990">
    <property type="entry name" value="GGDEF"/>
    <property type="match status" value="1"/>
</dbReference>
<name>A0A8J8GDD2_9BACI</name>
<dbReference type="GO" id="GO:0043709">
    <property type="term" value="P:cell adhesion involved in single-species biofilm formation"/>
    <property type="evidence" value="ECO:0007669"/>
    <property type="project" value="TreeGrafter"/>
</dbReference>
<evidence type="ECO:0000313" key="3">
    <source>
        <dbReference type="Proteomes" id="UP000625804"/>
    </source>
</evidence>
<dbReference type="SUPFAM" id="SSF55073">
    <property type="entry name" value="Nucleotide cyclase"/>
    <property type="match status" value="1"/>
</dbReference>
<dbReference type="InterPro" id="IPR003018">
    <property type="entry name" value="GAF"/>
</dbReference>
<dbReference type="NCBIfam" id="TIGR00254">
    <property type="entry name" value="GGDEF"/>
    <property type="match status" value="1"/>
</dbReference>
<proteinExistence type="predicted"/>
<feature type="domain" description="GGDEF" evidence="1">
    <location>
        <begin position="506"/>
        <end position="634"/>
    </location>
</feature>
<dbReference type="SMART" id="SM00065">
    <property type="entry name" value="GAF"/>
    <property type="match status" value="2"/>
</dbReference>
<keyword evidence="3" id="KW-1185">Reference proteome</keyword>
<gene>
    <name evidence="2" type="ORF">HR057_05945</name>
</gene>
<reference evidence="2" key="1">
    <citation type="submission" date="2020-06" db="EMBL/GenBank/DDBJ databases">
        <title>A novel thermopfilic bacterium from Erzurum, Turkey.</title>
        <authorList>
            <person name="Adiguzel A."/>
            <person name="Ay H."/>
            <person name="Baltaci M.O."/>
        </authorList>
    </citation>
    <scope>NUCLEOTIDE SEQUENCE</scope>
    <source>
        <strain evidence="2">P2</strain>
    </source>
</reference>
<dbReference type="Proteomes" id="UP000625804">
    <property type="component" value="Unassembled WGS sequence"/>
</dbReference>
<dbReference type="FunFam" id="3.30.70.270:FF:000001">
    <property type="entry name" value="Diguanylate cyclase domain protein"/>
    <property type="match status" value="1"/>
</dbReference>
<organism evidence="2 3">
    <name type="scientific">Calidifontibacillus erzurumensis</name>
    <dbReference type="NCBI Taxonomy" id="2741433"/>
    <lineage>
        <taxon>Bacteria</taxon>
        <taxon>Bacillati</taxon>
        <taxon>Bacillota</taxon>
        <taxon>Bacilli</taxon>
        <taxon>Bacillales</taxon>
        <taxon>Bacillaceae</taxon>
        <taxon>Calidifontibacillus/Schinkia group</taxon>
        <taxon>Calidifontibacillus</taxon>
    </lineage>
</organism>
<dbReference type="SMART" id="SM00267">
    <property type="entry name" value="GGDEF"/>
    <property type="match status" value="1"/>
</dbReference>
<dbReference type="RefSeq" id="WP_173730518.1">
    <property type="nucleotide sequence ID" value="NZ_JABTTE010000005.1"/>
</dbReference>
<comment type="caution">
    <text evidence="2">The sequence shown here is derived from an EMBL/GenBank/DDBJ whole genome shotgun (WGS) entry which is preliminary data.</text>
</comment>
<dbReference type="InterPro" id="IPR029016">
    <property type="entry name" value="GAF-like_dom_sf"/>
</dbReference>
<dbReference type="InterPro" id="IPR029787">
    <property type="entry name" value="Nucleotide_cyclase"/>
</dbReference>
<dbReference type="InterPro" id="IPR043128">
    <property type="entry name" value="Rev_trsase/Diguanyl_cyclase"/>
</dbReference>
<dbReference type="PANTHER" id="PTHR45138">
    <property type="entry name" value="REGULATORY COMPONENTS OF SENSORY TRANSDUCTION SYSTEM"/>
    <property type="match status" value="1"/>
</dbReference>
<accession>A0A8J8GDD2</accession>
<dbReference type="EMBL" id="JABTTE010000005">
    <property type="protein sequence ID" value="NSL51312.1"/>
    <property type="molecule type" value="Genomic_DNA"/>
</dbReference>
<evidence type="ECO:0000259" key="1">
    <source>
        <dbReference type="PROSITE" id="PS50887"/>
    </source>
</evidence>
<dbReference type="GO" id="GO:1902201">
    <property type="term" value="P:negative regulation of bacterial-type flagellum-dependent cell motility"/>
    <property type="evidence" value="ECO:0007669"/>
    <property type="project" value="TreeGrafter"/>
</dbReference>